<dbReference type="Pfam" id="PF14246">
    <property type="entry name" value="TetR_C_7"/>
    <property type="match status" value="1"/>
</dbReference>
<sequence>MSKISDIPVTCNHDLPRTRSEQKKATILQSAIELFCVQGFPSTSMDMVAKKAGVSKQTVYSHYGSKDELFIAAIESKCVVHQLTGNLLEDATNPENTIRTFAHQFGELIISDEVVAVFKTCLAHAETHPNLSKLYFDAGPKHILGLLSEYLGEVNKQDVFYFEKPHDCAVRLCLMLFGEVKLRLELGLDVSDLIVDREQYINDSVNLFLTAHRI</sequence>
<evidence type="ECO:0000259" key="3">
    <source>
        <dbReference type="PROSITE" id="PS50977"/>
    </source>
</evidence>
<dbReference type="InterPro" id="IPR001647">
    <property type="entry name" value="HTH_TetR"/>
</dbReference>
<dbReference type="RefSeq" id="WP_080916286.1">
    <property type="nucleotide sequence ID" value="NZ_CP020472.1"/>
</dbReference>
<organism evidence="4 5">
    <name type="scientific">Shewanella japonica</name>
    <dbReference type="NCBI Taxonomy" id="93973"/>
    <lineage>
        <taxon>Bacteria</taxon>
        <taxon>Pseudomonadati</taxon>
        <taxon>Pseudomonadota</taxon>
        <taxon>Gammaproteobacteria</taxon>
        <taxon>Alteromonadales</taxon>
        <taxon>Shewanellaceae</taxon>
        <taxon>Shewanella</taxon>
    </lineage>
</organism>
<dbReference type="PANTHER" id="PTHR30055:SF146">
    <property type="entry name" value="HTH-TYPE TRANSCRIPTIONAL DUAL REGULATOR CECR"/>
    <property type="match status" value="1"/>
</dbReference>
<keyword evidence="1 2" id="KW-0238">DNA-binding</keyword>
<dbReference type="Proteomes" id="UP000191820">
    <property type="component" value="Chromosome"/>
</dbReference>
<evidence type="ECO:0000256" key="2">
    <source>
        <dbReference type="PROSITE-ProRule" id="PRU00335"/>
    </source>
</evidence>
<feature type="domain" description="HTH tetR-type" evidence="3">
    <location>
        <begin position="21"/>
        <end position="81"/>
    </location>
</feature>
<dbReference type="Pfam" id="PF00440">
    <property type="entry name" value="TetR_N"/>
    <property type="match status" value="1"/>
</dbReference>
<dbReference type="SUPFAM" id="SSF46689">
    <property type="entry name" value="Homeodomain-like"/>
    <property type="match status" value="1"/>
</dbReference>
<feature type="DNA-binding region" description="H-T-H motif" evidence="2">
    <location>
        <begin position="44"/>
        <end position="63"/>
    </location>
</feature>
<dbReference type="Gene3D" id="1.10.10.60">
    <property type="entry name" value="Homeodomain-like"/>
    <property type="match status" value="1"/>
</dbReference>
<evidence type="ECO:0000313" key="5">
    <source>
        <dbReference type="Proteomes" id="UP000191820"/>
    </source>
</evidence>
<gene>
    <name evidence="4" type="ORF">SJ2017_3002</name>
</gene>
<name>A0ABM6JP60_9GAMM</name>
<evidence type="ECO:0000256" key="1">
    <source>
        <dbReference type="ARBA" id="ARBA00023125"/>
    </source>
</evidence>
<proteinExistence type="predicted"/>
<dbReference type="InterPro" id="IPR009057">
    <property type="entry name" value="Homeodomain-like_sf"/>
</dbReference>
<accession>A0ABM6JP60</accession>
<dbReference type="EMBL" id="CP020472">
    <property type="protein sequence ID" value="ARD23279.1"/>
    <property type="molecule type" value="Genomic_DNA"/>
</dbReference>
<dbReference type="PROSITE" id="PS50977">
    <property type="entry name" value="HTH_TETR_2"/>
    <property type="match status" value="1"/>
</dbReference>
<dbReference type="Gene3D" id="1.10.357.10">
    <property type="entry name" value="Tetracycline Repressor, domain 2"/>
    <property type="match status" value="1"/>
</dbReference>
<dbReference type="InterPro" id="IPR050109">
    <property type="entry name" value="HTH-type_TetR-like_transc_reg"/>
</dbReference>
<protein>
    <submittedName>
        <fullName evidence="4">TetR family transcriptional regulator</fullName>
    </submittedName>
</protein>
<keyword evidence="5" id="KW-1185">Reference proteome</keyword>
<reference evidence="4 5" key="1">
    <citation type="submission" date="2017-03" db="EMBL/GenBank/DDBJ databases">
        <title>Genome sequencing of Shewanella japonica KCTC 22435.</title>
        <authorList>
            <person name="Kim K.M."/>
        </authorList>
    </citation>
    <scope>NUCLEOTIDE SEQUENCE [LARGE SCALE GENOMIC DNA]</scope>
    <source>
        <strain evidence="4 5">KCTC 22435</strain>
    </source>
</reference>
<dbReference type="PANTHER" id="PTHR30055">
    <property type="entry name" value="HTH-TYPE TRANSCRIPTIONAL REGULATOR RUTR"/>
    <property type="match status" value="1"/>
</dbReference>
<evidence type="ECO:0000313" key="4">
    <source>
        <dbReference type="EMBL" id="ARD23279.1"/>
    </source>
</evidence>
<dbReference type="PRINTS" id="PR00455">
    <property type="entry name" value="HTHTETR"/>
</dbReference>
<dbReference type="InterPro" id="IPR039536">
    <property type="entry name" value="TetR_C_Proteobacteria"/>
</dbReference>